<evidence type="ECO:0000256" key="3">
    <source>
        <dbReference type="PIRSR" id="PIRSR600223-1"/>
    </source>
</evidence>
<reference evidence="6" key="1">
    <citation type="submission" date="2023-08" db="EMBL/GenBank/DDBJ databases">
        <authorList>
            <person name="Messyasz A."/>
            <person name="Mannisto M.K."/>
            <person name="Kerkhof L.J."/>
            <person name="Haggblom M."/>
        </authorList>
    </citation>
    <scope>NUCLEOTIDE SEQUENCE</scope>
    <source>
        <strain evidence="6">X5P6</strain>
    </source>
</reference>
<dbReference type="GO" id="GO:0004252">
    <property type="term" value="F:serine-type endopeptidase activity"/>
    <property type="evidence" value="ECO:0007669"/>
    <property type="project" value="InterPro"/>
</dbReference>
<dbReference type="PRINTS" id="PR00727">
    <property type="entry name" value="LEADERPTASE"/>
</dbReference>
<protein>
    <recommendedName>
        <fullName evidence="2 4">Signal peptidase I</fullName>
        <ecNumber evidence="4">3.4.21.89</ecNumber>
    </recommendedName>
</protein>
<dbReference type="GO" id="GO:0016020">
    <property type="term" value="C:membrane"/>
    <property type="evidence" value="ECO:0007669"/>
    <property type="project" value="UniProtKB-SubCell"/>
</dbReference>
<keyword evidence="4" id="KW-0645">Protease</keyword>
<keyword evidence="4" id="KW-1133">Transmembrane helix</keyword>
<dbReference type="SUPFAM" id="SSF51306">
    <property type="entry name" value="LexA/Signal peptidase"/>
    <property type="match status" value="1"/>
</dbReference>
<dbReference type="GO" id="GO:0006465">
    <property type="term" value="P:signal peptide processing"/>
    <property type="evidence" value="ECO:0007669"/>
    <property type="project" value="InterPro"/>
</dbReference>
<proteinExistence type="inferred from homology"/>
<name>A0AAU7ZT81_9BACT</name>
<accession>A0AAU7ZT81</accession>
<dbReference type="GO" id="GO:0009003">
    <property type="term" value="F:signal peptidase activity"/>
    <property type="evidence" value="ECO:0007669"/>
    <property type="project" value="UniProtKB-EC"/>
</dbReference>
<dbReference type="Gene3D" id="2.10.109.10">
    <property type="entry name" value="Umud Fragment, subunit A"/>
    <property type="match status" value="1"/>
</dbReference>
<reference evidence="6" key="2">
    <citation type="journal article" date="2024" name="Environ. Microbiol.">
        <title>Genome analysis and description of Tunturibacter gen. nov. expands the diversity of Terriglobia in tundra soils.</title>
        <authorList>
            <person name="Messyasz A."/>
            <person name="Mannisto M.K."/>
            <person name="Kerkhof L.J."/>
            <person name="Haggblom M.M."/>
        </authorList>
    </citation>
    <scope>NUCLEOTIDE SEQUENCE</scope>
    <source>
        <strain evidence="6">X5P6</strain>
    </source>
</reference>
<evidence type="ECO:0000256" key="4">
    <source>
        <dbReference type="RuleBase" id="RU362042"/>
    </source>
</evidence>
<dbReference type="PANTHER" id="PTHR43390">
    <property type="entry name" value="SIGNAL PEPTIDASE I"/>
    <property type="match status" value="1"/>
</dbReference>
<gene>
    <name evidence="6" type="primary">lepB</name>
    <name evidence="6" type="ORF">RBB77_04445</name>
</gene>
<dbReference type="NCBIfam" id="TIGR02227">
    <property type="entry name" value="sigpep_I_bact"/>
    <property type="match status" value="1"/>
</dbReference>
<dbReference type="RefSeq" id="WP_353065009.1">
    <property type="nucleotide sequence ID" value="NZ_CP132942.1"/>
</dbReference>
<dbReference type="PANTHER" id="PTHR43390:SF1">
    <property type="entry name" value="CHLOROPLAST PROCESSING PEPTIDASE"/>
    <property type="match status" value="1"/>
</dbReference>
<organism evidence="6">
    <name type="scientific">Tunturiibacter psychrotolerans</name>
    <dbReference type="NCBI Taxonomy" id="3069686"/>
    <lineage>
        <taxon>Bacteria</taxon>
        <taxon>Pseudomonadati</taxon>
        <taxon>Acidobacteriota</taxon>
        <taxon>Terriglobia</taxon>
        <taxon>Terriglobales</taxon>
        <taxon>Acidobacteriaceae</taxon>
        <taxon>Tunturiibacter</taxon>
    </lineage>
</organism>
<sequence length="271" mass="30217">MALIDEQNTAEPPVEVEVRESLLESIASMSVVLVIGLFVMTFIFQNFEIPSASMVKTLVIGDHVLVDRTTLAPQTKWMPLVRYRSAKRGDVIVFLKPHPETPGLILVKRLIGIAGDRIHLRNGVLYLNGVAQNEAYAAMPAYDGDPNHVYQSYRDDFPQDLEGISAQASANHAATWAAELPSHIQDNDLVVPDGMGFAMGDNRLASLDSRFWGFVPTENILGRPLFVYWSFDTPAHQIDKQSIGERLGFIGHVVLHIFDGTRWKRTLHIVS</sequence>
<keyword evidence="4 6" id="KW-0378">Hydrolase</keyword>
<dbReference type="EMBL" id="CP132942">
    <property type="protein sequence ID" value="XCB34147.1"/>
    <property type="molecule type" value="Genomic_DNA"/>
</dbReference>
<comment type="similarity">
    <text evidence="1 4">Belongs to the peptidase S26 family.</text>
</comment>
<comment type="subcellular location">
    <subcellularLocation>
        <location evidence="4">Membrane</location>
        <topology evidence="4">Single-pass type II membrane protein</topology>
    </subcellularLocation>
</comment>
<dbReference type="AlphaFoldDB" id="A0AAU7ZT81"/>
<evidence type="ECO:0000256" key="2">
    <source>
        <dbReference type="ARBA" id="ARBA00019232"/>
    </source>
</evidence>
<dbReference type="InterPro" id="IPR000223">
    <property type="entry name" value="Pept_S26A_signal_pept_1"/>
</dbReference>
<evidence type="ECO:0000313" key="6">
    <source>
        <dbReference type="EMBL" id="XCB34147.1"/>
    </source>
</evidence>
<dbReference type="KEGG" id="tpsc:RBB77_04445"/>
<feature type="transmembrane region" description="Helical" evidence="4">
    <location>
        <begin position="26"/>
        <end position="44"/>
    </location>
</feature>
<dbReference type="InterPro" id="IPR036286">
    <property type="entry name" value="LexA/Signal_pep-like_sf"/>
</dbReference>
<comment type="catalytic activity">
    <reaction evidence="4">
        <text>Cleavage of hydrophobic, N-terminal signal or leader sequences from secreted and periplasmic proteins.</text>
        <dbReference type="EC" id="3.4.21.89"/>
    </reaction>
</comment>
<evidence type="ECO:0000259" key="5">
    <source>
        <dbReference type="Pfam" id="PF10502"/>
    </source>
</evidence>
<feature type="active site" evidence="3">
    <location>
        <position position="53"/>
    </location>
</feature>
<keyword evidence="4" id="KW-0812">Transmembrane</keyword>
<dbReference type="InterPro" id="IPR019533">
    <property type="entry name" value="Peptidase_S26"/>
</dbReference>
<feature type="active site" evidence="3">
    <location>
        <position position="108"/>
    </location>
</feature>
<dbReference type="EC" id="3.4.21.89" evidence="4"/>
<keyword evidence="4" id="KW-0472">Membrane</keyword>
<dbReference type="CDD" id="cd06530">
    <property type="entry name" value="S26_SPase_I"/>
    <property type="match status" value="1"/>
</dbReference>
<dbReference type="Pfam" id="PF10502">
    <property type="entry name" value="Peptidase_S26"/>
    <property type="match status" value="1"/>
</dbReference>
<feature type="domain" description="Peptidase S26" evidence="5">
    <location>
        <begin position="24"/>
        <end position="229"/>
    </location>
</feature>
<evidence type="ECO:0000256" key="1">
    <source>
        <dbReference type="ARBA" id="ARBA00009370"/>
    </source>
</evidence>